<protein>
    <submittedName>
        <fullName evidence="2">IS1595 family transposase ISPaen7</fullName>
    </submittedName>
</protein>
<name>A0ABM9BYQ0_9BACL</name>
<dbReference type="InterPro" id="IPR024442">
    <property type="entry name" value="Transposase_Zn_ribbon"/>
</dbReference>
<organism evidence="2 3">
    <name type="scientific">Paenibacillus plantiphilus</name>
    <dbReference type="NCBI Taxonomy" id="2905650"/>
    <lineage>
        <taxon>Bacteria</taxon>
        <taxon>Bacillati</taxon>
        <taxon>Bacillota</taxon>
        <taxon>Bacilli</taxon>
        <taxon>Bacillales</taxon>
        <taxon>Paenibacillaceae</taxon>
        <taxon>Paenibacillus</taxon>
    </lineage>
</organism>
<dbReference type="RefSeq" id="WP_236339205.1">
    <property type="nucleotide sequence ID" value="NZ_CAKMMF010000004.1"/>
</dbReference>
<evidence type="ECO:0000259" key="1">
    <source>
        <dbReference type="Pfam" id="PF12760"/>
    </source>
</evidence>
<gene>
    <name evidence="2" type="ORF">PAECIP111893_00881</name>
</gene>
<keyword evidence="3" id="KW-1185">Reference proteome</keyword>
<dbReference type="EMBL" id="CAKMMF010000004">
    <property type="protein sequence ID" value="CAH1197683.1"/>
    <property type="molecule type" value="Genomic_DNA"/>
</dbReference>
<reference evidence="2" key="1">
    <citation type="submission" date="2022-01" db="EMBL/GenBank/DDBJ databases">
        <authorList>
            <person name="Criscuolo A."/>
        </authorList>
    </citation>
    <scope>NUCLEOTIDE SEQUENCE</scope>
    <source>
        <strain evidence="2">CIP111893</strain>
    </source>
</reference>
<feature type="domain" description="Transposase zinc-ribbon" evidence="1">
    <location>
        <begin position="12"/>
        <end position="58"/>
    </location>
</feature>
<evidence type="ECO:0000313" key="2">
    <source>
        <dbReference type="EMBL" id="CAH1197683.1"/>
    </source>
</evidence>
<dbReference type="Proteomes" id="UP000838686">
    <property type="component" value="Unassembled WGS sequence"/>
</dbReference>
<sequence>MDFDEFCRHFHNEEACFDTLYKDKWPNGYCCVRCGHEHASLIRTRRLPLYECKNCRYQASLISGTVMEGSRTPLHKWFKAIFLLASSEAWTNAVKLAATINVTYKTAWLIMHKVRFVMSQANAQELLSGIVRVKAAVYGKPHNPTVHRHPSEHPLLVGASINSSGEMTHVKMIQVRPEHLSANGILRSGTNDFVAQHVASPTAGLNVETKRYNLRGYQPLLLCCKEASNWMKDVYHGIGPKHLQVYLDEFCYRLNYTLRNESPLLQLFKLCASATAITYERLTRSHQQYSQKTQIAASAA</sequence>
<dbReference type="Pfam" id="PF12760">
    <property type="entry name" value="Zn_ribbon_IS1595"/>
    <property type="match status" value="1"/>
</dbReference>
<comment type="caution">
    <text evidence="2">The sequence shown here is derived from an EMBL/GenBank/DDBJ whole genome shotgun (WGS) entry which is preliminary data.</text>
</comment>
<accession>A0ABM9BYQ0</accession>
<proteinExistence type="predicted"/>
<evidence type="ECO:0000313" key="3">
    <source>
        <dbReference type="Proteomes" id="UP000838686"/>
    </source>
</evidence>